<protein>
    <submittedName>
        <fullName evidence="1">Uncharacterized protein</fullName>
    </submittedName>
</protein>
<name>A0A0E9VY38_ANGAN</name>
<reference evidence="1" key="1">
    <citation type="submission" date="2014-11" db="EMBL/GenBank/DDBJ databases">
        <authorList>
            <person name="Amaro Gonzalez C."/>
        </authorList>
    </citation>
    <scope>NUCLEOTIDE SEQUENCE</scope>
</reference>
<sequence>MSSQMNITSVSTHSL</sequence>
<reference evidence="1" key="2">
    <citation type="journal article" date="2015" name="Fish Shellfish Immunol.">
        <title>Early steps in the European eel (Anguilla anguilla)-Vibrio vulnificus interaction in the gills: Role of the RtxA13 toxin.</title>
        <authorList>
            <person name="Callol A."/>
            <person name="Pajuelo D."/>
            <person name="Ebbesson L."/>
            <person name="Teles M."/>
            <person name="MacKenzie S."/>
            <person name="Amaro C."/>
        </authorList>
    </citation>
    <scope>NUCLEOTIDE SEQUENCE</scope>
</reference>
<proteinExistence type="predicted"/>
<organism evidence="1">
    <name type="scientific">Anguilla anguilla</name>
    <name type="common">European freshwater eel</name>
    <name type="synonym">Muraena anguilla</name>
    <dbReference type="NCBI Taxonomy" id="7936"/>
    <lineage>
        <taxon>Eukaryota</taxon>
        <taxon>Metazoa</taxon>
        <taxon>Chordata</taxon>
        <taxon>Craniata</taxon>
        <taxon>Vertebrata</taxon>
        <taxon>Euteleostomi</taxon>
        <taxon>Actinopterygii</taxon>
        <taxon>Neopterygii</taxon>
        <taxon>Teleostei</taxon>
        <taxon>Anguilliformes</taxon>
        <taxon>Anguillidae</taxon>
        <taxon>Anguilla</taxon>
    </lineage>
</organism>
<dbReference type="EMBL" id="GBXM01025518">
    <property type="protein sequence ID" value="JAH83059.1"/>
    <property type="molecule type" value="Transcribed_RNA"/>
</dbReference>
<evidence type="ECO:0000313" key="1">
    <source>
        <dbReference type="EMBL" id="JAH83059.1"/>
    </source>
</evidence>
<accession>A0A0E9VY38</accession>